<evidence type="ECO:0000313" key="5">
    <source>
        <dbReference type="EMBL" id="CAA6822495.1"/>
    </source>
</evidence>
<keyword evidence="3" id="KW-0732">Signal</keyword>
<dbReference type="InterPro" id="IPR011055">
    <property type="entry name" value="Dup_hybrid_motif"/>
</dbReference>
<dbReference type="CDD" id="cd12797">
    <property type="entry name" value="M23_peptidase"/>
    <property type="match status" value="1"/>
</dbReference>
<accession>A0A6S6TT36</accession>
<dbReference type="FunFam" id="2.70.70.10:FF:000003">
    <property type="entry name" value="Murein hydrolase activator EnvC"/>
    <property type="match status" value="1"/>
</dbReference>
<dbReference type="InterPro" id="IPR016047">
    <property type="entry name" value="M23ase_b-sheet_dom"/>
</dbReference>
<feature type="coiled-coil region" evidence="1">
    <location>
        <begin position="24"/>
        <end position="62"/>
    </location>
</feature>
<keyword evidence="1" id="KW-0175">Coiled coil</keyword>
<evidence type="ECO:0000259" key="4">
    <source>
        <dbReference type="Pfam" id="PF01551"/>
    </source>
</evidence>
<feature type="chain" id="PRO_5028219820" evidence="3">
    <location>
        <begin position="19"/>
        <end position="391"/>
    </location>
</feature>
<dbReference type="EMBL" id="CACVAY010000110">
    <property type="protein sequence ID" value="CAA6822495.1"/>
    <property type="molecule type" value="Genomic_DNA"/>
</dbReference>
<proteinExistence type="predicted"/>
<dbReference type="Pfam" id="PF01551">
    <property type="entry name" value="Peptidase_M23"/>
    <property type="match status" value="1"/>
</dbReference>
<gene>
    <name evidence="5" type="ORF">HELGO_WM6355</name>
</gene>
<dbReference type="Gene3D" id="6.10.250.3150">
    <property type="match status" value="1"/>
</dbReference>
<dbReference type="AlphaFoldDB" id="A0A6S6TT36"/>
<dbReference type="SUPFAM" id="SSF51261">
    <property type="entry name" value="Duplicated hybrid motif"/>
    <property type="match status" value="1"/>
</dbReference>
<reference evidence="5" key="1">
    <citation type="submission" date="2020-01" db="EMBL/GenBank/DDBJ databases">
        <authorList>
            <person name="Meier V. D."/>
            <person name="Meier V D."/>
        </authorList>
    </citation>
    <scope>NUCLEOTIDE SEQUENCE</scope>
    <source>
        <strain evidence="5">HLG_WM_MAG_07</strain>
    </source>
</reference>
<dbReference type="GO" id="GO:0004222">
    <property type="term" value="F:metalloendopeptidase activity"/>
    <property type="evidence" value="ECO:0007669"/>
    <property type="project" value="TreeGrafter"/>
</dbReference>
<evidence type="ECO:0000256" key="2">
    <source>
        <dbReference type="SAM" id="MobiDB-lite"/>
    </source>
</evidence>
<feature type="domain" description="M23ase beta-sheet core" evidence="4">
    <location>
        <begin position="292"/>
        <end position="386"/>
    </location>
</feature>
<sequence>MKQLTIIILLLFSSILFAENTQDLKNEINRLDKIVDERESAAKRARSEVRKVEKQLGTITKKEHQTERKIENINKRLVSNQGKKSGLVTKLDEQKKGLAQQLQVMYTAGTQSHIRMLLKQDNPSDIGRTLKYLEYLNKSRVKKIKKIKEIMDDIDIAEQTMLTDQQALKELQGALRTQKKEIKAILANRDRQYQKLNKSYKSSKNALQRAVKKEKSLQIKIDKLIDTQTKVAVREREPKKITRPERKNSKPVGSTQRFKPNKKFSRMRGKMAWPVKGYMLHGYGSRRNEKQRWKGAVIKASGGTKVRAIAQGKVEFSGWFNGYGYLVIIRHDNNYRSLYGYNRGVFVKSGQIVNGGQAIAAVGNSGGQKQNALYFEIRKGTKPRNPAHWCR</sequence>
<protein>
    <submittedName>
        <fullName evidence="5">Peptidase M23</fullName>
    </submittedName>
</protein>
<dbReference type="Gene3D" id="2.70.70.10">
    <property type="entry name" value="Glucose Permease (Domain IIA)"/>
    <property type="match status" value="1"/>
</dbReference>
<feature type="compositionally biased region" description="Basic and acidic residues" evidence="2">
    <location>
        <begin position="235"/>
        <end position="248"/>
    </location>
</feature>
<feature type="signal peptide" evidence="3">
    <location>
        <begin position="1"/>
        <end position="18"/>
    </location>
</feature>
<evidence type="ECO:0000256" key="1">
    <source>
        <dbReference type="SAM" id="Coils"/>
    </source>
</evidence>
<name>A0A6S6TT36_9GAMM</name>
<feature type="coiled-coil region" evidence="1">
    <location>
        <begin position="168"/>
        <end position="213"/>
    </location>
</feature>
<dbReference type="PANTHER" id="PTHR21666:SF270">
    <property type="entry name" value="MUREIN HYDROLASE ACTIVATOR ENVC"/>
    <property type="match status" value="1"/>
</dbReference>
<organism evidence="5">
    <name type="scientific">uncultured Thiotrichaceae bacterium</name>
    <dbReference type="NCBI Taxonomy" id="298394"/>
    <lineage>
        <taxon>Bacteria</taxon>
        <taxon>Pseudomonadati</taxon>
        <taxon>Pseudomonadota</taxon>
        <taxon>Gammaproteobacteria</taxon>
        <taxon>Thiotrichales</taxon>
        <taxon>Thiotrichaceae</taxon>
        <taxon>environmental samples</taxon>
    </lineage>
</organism>
<dbReference type="PANTHER" id="PTHR21666">
    <property type="entry name" value="PEPTIDASE-RELATED"/>
    <property type="match status" value="1"/>
</dbReference>
<evidence type="ECO:0000256" key="3">
    <source>
        <dbReference type="SAM" id="SignalP"/>
    </source>
</evidence>
<feature type="region of interest" description="Disordered" evidence="2">
    <location>
        <begin position="235"/>
        <end position="261"/>
    </location>
</feature>
<dbReference type="InterPro" id="IPR050570">
    <property type="entry name" value="Cell_wall_metabolism_enzyme"/>
</dbReference>